<dbReference type="GeneID" id="71987209"/>
<evidence type="ECO:0000313" key="1">
    <source>
        <dbReference type="EMBL" id="UJO18901.1"/>
    </source>
</evidence>
<reference evidence="1" key="1">
    <citation type="submission" date="2021-12" db="EMBL/GenBank/DDBJ databases">
        <authorList>
            <person name="Zaccaron A."/>
            <person name="Stergiopoulos I."/>
        </authorList>
    </citation>
    <scope>NUCLEOTIDE SEQUENCE</scope>
    <source>
        <strain evidence="1">Race5_Kim</strain>
    </source>
</reference>
<dbReference type="RefSeq" id="XP_047763267.1">
    <property type="nucleotide sequence ID" value="XM_047906479.1"/>
</dbReference>
<dbReference type="Proteomes" id="UP000756132">
    <property type="component" value="Chromosome 6"/>
</dbReference>
<protein>
    <submittedName>
        <fullName evidence="1">Uncharacterized protein</fullName>
    </submittedName>
</protein>
<name>A0A9Q8PAL0_PASFU</name>
<dbReference type="EMBL" id="CP090168">
    <property type="protein sequence ID" value="UJO18901.1"/>
    <property type="molecule type" value="Genomic_DNA"/>
</dbReference>
<keyword evidence="2" id="KW-1185">Reference proteome</keyword>
<dbReference type="KEGG" id="ffu:CLAFUR5_07331"/>
<evidence type="ECO:0000313" key="2">
    <source>
        <dbReference type="Proteomes" id="UP000756132"/>
    </source>
</evidence>
<gene>
    <name evidence="1" type="ORF">CLAFUR5_07331</name>
</gene>
<accession>A0A9Q8PAL0</accession>
<sequence>MSSPRVRALLFGFEDSPLLDEINTLAATLRSIGWTVNQFWLPTTDYKKANVIVESALGQDLPADNSHDTLFVYYGGYALQDPTNLANPCAKLKWHAKCQHVVVILHCPFNFDTYPDWPDKMFKTESPPNFTMQYVALPAPATEVKLGRTGFDCVAQGCRTGEIVEVPQVFSGLPTTLMGNMIGGWNESENLTVEKFVQRLTVQGGGNLGGMPFWHGPKGKASDVVLRGGIGD</sequence>
<reference evidence="1" key="2">
    <citation type="journal article" date="2022" name="Microb. Genom.">
        <title>A chromosome-scale genome assembly of the tomato pathogen Cladosporium fulvum reveals a compartmentalized genome architecture and the presence of a dispensable chromosome.</title>
        <authorList>
            <person name="Zaccaron A.Z."/>
            <person name="Chen L.H."/>
            <person name="Samaras A."/>
            <person name="Stergiopoulos I."/>
        </authorList>
    </citation>
    <scope>NUCLEOTIDE SEQUENCE</scope>
    <source>
        <strain evidence="1">Race5_Kim</strain>
    </source>
</reference>
<organism evidence="1 2">
    <name type="scientific">Passalora fulva</name>
    <name type="common">Tomato leaf mold</name>
    <name type="synonym">Cladosporium fulvum</name>
    <dbReference type="NCBI Taxonomy" id="5499"/>
    <lineage>
        <taxon>Eukaryota</taxon>
        <taxon>Fungi</taxon>
        <taxon>Dikarya</taxon>
        <taxon>Ascomycota</taxon>
        <taxon>Pezizomycotina</taxon>
        <taxon>Dothideomycetes</taxon>
        <taxon>Dothideomycetidae</taxon>
        <taxon>Mycosphaerellales</taxon>
        <taxon>Mycosphaerellaceae</taxon>
        <taxon>Fulvia</taxon>
    </lineage>
</organism>
<dbReference type="AlphaFoldDB" id="A0A9Q8PAL0"/>
<proteinExistence type="predicted"/>